<evidence type="ECO:0000313" key="4">
    <source>
        <dbReference type="Proteomes" id="UP000245207"/>
    </source>
</evidence>
<keyword evidence="1" id="KW-1133">Transmembrane helix</keyword>
<dbReference type="PANTHER" id="PTHR34223">
    <property type="entry name" value="OS11G0201299 PROTEIN"/>
    <property type="match status" value="1"/>
</dbReference>
<feature type="domain" description="F-box" evidence="2">
    <location>
        <begin position="14"/>
        <end position="67"/>
    </location>
</feature>
<keyword evidence="4" id="KW-1185">Reference proteome</keyword>
<name>A0A2U1LK88_ARTAN</name>
<dbReference type="InterPro" id="IPR053197">
    <property type="entry name" value="F-box_SCFL_complex_component"/>
</dbReference>
<feature type="transmembrane region" description="Helical" evidence="1">
    <location>
        <begin position="136"/>
        <end position="155"/>
    </location>
</feature>
<dbReference type="AlphaFoldDB" id="A0A2U1LK88"/>
<dbReference type="PROSITE" id="PS50181">
    <property type="entry name" value="FBOX"/>
    <property type="match status" value="1"/>
</dbReference>
<dbReference type="InterPro" id="IPR001810">
    <property type="entry name" value="F-box_dom"/>
</dbReference>
<protein>
    <submittedName>
        <fullName evidence="3">F-box domain, Leucine-rich repeat domain, L domain-like protein</fullName>
    </submittedName>
</protein>
<dbReference type="OrthoDB" id="1074264at2759"/>
<dbReference type="SMART" id="SM00256">
    <property type="entry name" value="FBOX"/>
    <property type="match status" value="1"/>
</dbReference>
<dbReference type="SUPFAM" id="SSF81383">
    <property type="entry name" value="F-box domain"/>
    <property type="match status" value="1"/>
</dbReference>
<reference evidence="3 4" key="1">
    <citation type="journal article" date="2018" name="Mol. Plant">
        <title>The genome of Artemisia annua provides insight into the evolution of Asteraceae family and artemisinin biosynthesis.</title>
        <authorList>
            <person name="Shen Q."/>
            <person name="Zhang L."/>
            <person name="Liao Z."/>
            <person name="Wang S."/>
            <person name="Yan T."/>
            <person name="Shi P."/>
            <person name="Liu M."/>
            <person name="Fu X."/>
            <person name="Pan Q."/>
            <person name="Wang Y."/>
            <person name="Lv Z."/>
            <person name="Lu X."/>
            <person name="Zhang F."/>
            <person name="Jiang W."/>
            <person name="Ma Y."/>
            <person name="Chen M."/>
            <person name="Hao X."/>
            <person name="Li L."/>
            <person name="Tang Y."/>
            <person name="Lv G."/>
            <person name="Zhou Y."/>
            <person name="Sun X."/>
            <person name="Brodelius P.E."/>
            <person name="Rose J.K.C."/>
            <person name="Tang K."/>
        </authorList>
    </citation>
    <scope>NUCLEOTIDE SEQUENCE [LARGE SCALE GENOMIC DNA]</scope>
    <source>
        <strain evidence="4">cv. Huhao1</strain>
        <tissue evidence="3">Leaf</tissue>
    </source>
</reference>
<dbReference type="InterPro" id="IPR036047">
    <property type="entry name" value="F-box-like_dom_sf"/>
</dbReference>
<evidence type="ECO:0000256" key="1">
    <source>
        <dbReference type="SAM" id="Phobius"/>
    </source>
</evidence>
<evidence type="ECO:0000259" key="2">
    <source>
        <dbReference type="PROSITE" id="PS50181"/>
    </source>
</evidence>
<dbReference type="Proteomes" id="UP000245207">
    <property type="component" value="Unassembled WGS sequence"/>
</dbReference>
<sequence>MDSENDKKRLDVELDRLSSLPDDLIHKILSFNDTIDAIKTSTLSSRWRFIWTTMMCLAFSSEDFPNLRKFSKFVTRVLSGRDNQREVSSVKLTFRGKPVYPWCKGAIEKKLTMCFTTITAYHHCTCPVLVTPLELLFIRFMGLLYFLSYFIPVTFHTGFKMGSEMLVTWGYFKSSFIQASIFREVLVITGSNNFETNYASYVHDLPETNYASYLVYKLPRDQSTFEAPMFVWEKYGFRNNGWYIYLVSPPHTPVIGPNFDENSYSPQNKPKLNAVPRQRTDGWMEVKVWGFTVWGLTKSVFVHLQFEHPSAKDLYGLIIQGIDIRPI</sequence>
<accession>A0A2U1LK88</accession>
<dbReference type="CDD" id="cd22160">
    <property type="entry name" value="F-box_AtFBL13-like"/>
    <property type="match status" value="1"/>
</dbReference>
<proteinExistence type="predicted"/>
<dbReference type="PANTHER" id="PTHR34223:SF101">
    <property type="entry name" value="F-BOX DOMAIN-CONTAINING PROTEIN"/>
    <property type="match status" value="1"/>
</dbReference>
<dbReference type="InterPro" id="IPR025886">
    <property type="entry name" value="PP2-like"/>
</dbReference>
<evidence type="ECO:0000313" key="3">
    <source>
        <dbReference type="EMBL" id="PWA49406.1"/>
    </source>
</evidence>
<dbReference type="Pfam" id="PF14299">
    <property type="entry name" value="PP2"/>
    <property type="match status" value="1"/>
</dbReference>
<comment type="caution">
    <text evidence="3">The sequence shown here is derived from an EMBL/GenBank/DDBJ whole genome shotgun (WGS) entry which is preliminary data.</text>
</comment>
<keyword evidence="1" id="KW-0472">Membrane</keyword>
<keyword evidence="1" id="KW-0812">Transmembrane</keyword>
<gene>
    <name evidence="3" type="ORF">CTI12_AA480350</name>
</gene>
<organism evidence="3 4">
    <name type="scientific">Artemisia annua</name>
    <name type="common">Sweet wormwood</name>
    <dbReference type="NCBI Taxonomy" id="35608"/>
    <lineage>
        <taxon>Eukaryota</taxon>
        <taxon>Viridiplantae</taxon>
        <taxon>Streptophyta</taxon>
        <taxon>Embryophyta</taxon>
        <taxon>Tracheophyta</taxon>
        <taxon>Spermatophyta</taxon>
        <taxon>Magnoliopsida</taxon>
        <taxon>eudicotyledons</taxon>
        <taxon>Gunneridae</taxon>
        <taxon>Pentapetalae</taxon>
        <taxon>asterids</taxon>
        <taxon>campanulids</taxon>
        <taxon>Asterales</taxon>
        <taxon>Asteraceae</taxon>
        <taxon>Asteroideae</taxon>
        <taxon>Anthemideae</taxon>
        <taxon>Artemisiinae</taxon>
        <taxon>Artemisia</taxon>
    </lineage>
</organism>
<dbReference type="Pfam" id="PF00646">
    <property type="entry name" value="F-box"/>
    <property type="match status" value="1"/>
</dbReference>
<dbReference type="EMBL" id="PKPP01008946">
    <property type="protein sequence ID" value="PWA49406.1"/>
    <property type="molecule type" value="Genomic_DNA"/>
</dbReference>
<dbReference type="InterPro" id="IPR053781">
    <property type="entry name" value="F-box_AtFBL13-like"/>
</dbReference>